<gene>
    <name evidence="3" type="ORF">EIN_223270</name>
</gene>
<keyword evidence="2" id="KW-0812">Transmembrane</keyword>
<sequence>MEGGSETGIELNPYEKSDAEPPGRPSFFSLLVDEEEDDGEEEEDKDEQKPKQKDKGFDELMDIIDPDDFLQQYVEAELETQTMLWGDIYEANKCLDFAPTTSLEVKLNSFNKLLSVSGIMADCGKRKKGGEKKVKPVRVYKHIKDSLTSSEDTSTTDYSDSSETFISGRQTPNDISHDAFSSEKLSEDLEDKKHANISPDKVTVPPLPTPIIKQNSDIDNSSADVPSTPTEKGENKSETSESENKYSIDAKPFVRKAKKQESKSIEMLPSDENRVEKFGIEKTDNIIKISQDDKNIKIDLSKPHASFVPKKRQKKLTPLADSQIIEAKIEEENIIKTTPQDQGEVVHTTTIPIPSKLMEFPIVEDSPIDVENLIQTNIPEEKKDDSKVEGNEVIQLKQTPIDIKIENADSKPLKKKEKKDKRKKGDLKEVKPQELVNVVLQIPKAKKKESRHDDVKRVVPISSSPGVDVQKKKNAQLTKRTKKGTSPNNIDRKTKDFEEVKTEPMRERKVNKMMEIQKPEIEKYKETRTVITPQQELPWHKKLLIYAKDSGEDFMVVFKYHKQIVLIVVTVMTFTGAVILFMLYMVNRESDFDD</sequence>
<dbReference type="RefSeq" id="XP_004254905.1">
    <property type="nucleotide sequence ID" value="XM_004254857.1"/>
</dbReference>
<keyword evidence="4" id="KW-1185">Reference proteome</keyword>
<feature type="compositionally biased region" description="Low complexity" evidence="1">
    <location>
        <begin position="148"/>
        <end position="164"/>
    </location>
</feature>
<feature type="compositionally biased region" description="Polar residues" evidence="1">
    <location>
        <begin position="165"/>
        <end position="174"/>
    </location>
</feature>
<dbReference type="KEGG" id="eiv:EIN_223270"/>
<reference evidence="3 4" key="1">
    <citation type="submission" date="2012-10" db="EMBL/GenBank/DDBJ databases">
        <authorList>
            <person name="Zafar N."/>
            <person name="Inman J."/>
            <person name="Hall N."/>
            <person name="Lorenzi H."/>
            <person name="Caler E."/>
        </authorList>
    </citation>
    <scope>NUCLEOTIDE SEQUENCE [LARGE SCALE GENOMIC DNA]</scope>
    <source>
        <strain evidence="3 4">IP1</strain>
    </source>
</reference>
<dbReference type="EMBL" id="KB206756">
    <property type="protein sequence ID" value="ELP88134.1"/>
    <property type="molecule type" value="Genomic_DNA"/>
</dbReference>
<dbReference type="OMA" id="CEQNTIH"/>
<accession>A0A0A1U280</accession>
<name>A0A0A1U280_ENTIV</name>
<feature type="compositionally biased region" description="Basic and acidic residues" evidence="1">
    <location>
        <begin position="175"/>
        <end position="194"/>
    </location>
</feature>
<dbReference type="Proteomes" id="UP000014680">
    <property type="component" value="Unassembled WGS sequence"/>
</dbReference>
<feature type="region of interest" description="Disordered" evidence="1">
    <location>
        <begin position="464"/>
        <end position="492"/>
    </location>
</feature>
<evidence type="ECO:0000256" key="2">
    <source>
        <dbReference type="SAM" id="Phobius"/>
    </source>
</evidence>
<feature type="region of interest" description="Disordered" evidence="1">
    <location>
        <begin position="1"/>
        <end position="58"/>
    </location>
</feature>
<feature type="region of interest" description="Disordered" evidence="1">
    <location>
        <begin position="148"/>
        <end position="266"/>
    </location>
</feature>
<feature type="compositionally biased region" description="Basic and acidic residues" evidence="1">
    <location>
        <begin position="231"/>
        <end position="248"/>
    </location>
</feature>
<keyword evidence="2" id="KW-1133">Transmembrane helix</keyword>
<feature type="compositionally biased region" description="Basic and acidic residues" evidence="1">
    <location>
        <begin position="46"/>
        <end position="58"/>
    </location>
</feature>
<organism evidence="3 4">
    <name type="scientific">Entamoeba invadens IP1</name>
    <dbReference type="NCBI Taxonomy" id="370355"/>
    <lineage>
        <taxon>Eukaryota</taxon>
        <taxon>Amoebozoa</taxon>
        <taxon>Evosea</taxon>
        <taxon>Archamoebae</taxon>
        <taxon>Mastigamoebida</taxon>
        <taxon>Entamoebidae</taxon>
        <taxon>Entamoeba</taxon>
    </lineage>
</organism>
<feature type="compositionally biased region" description="Acidic residues" evidence="1">
    <location>
        <begin position="32"/>
        <end position="45"/>
    </location>
</feature>
<keyword evidence="2" id="KW-0472">Membrane</keyword>
<dbReference type="AlphaFoldDB" id="A0A0A1U280"/>
<feature type="transmembrane region" description="Helical" evidence="2">
    <location>
        <begin position="564"/>
        <end position="586"/>
    </location>
</feature>
<proteinExistence type="predicted"/>
<feature type="compositionally biased region" description="Basic residues" evidence="1">
    <location>
        <begin position="413"/>
        <end position="425"/>
    </location>
</feature>
<feature type="compositionally biased region" description="Polar residues" evidence="1">
    <location>
        <begin position="212"/>
        <end position="229"/>
    </location>
</feature>
<evidence type="ECO:0000256" key="1">
    <source>
        <dbReference type="SAM" id="MobiDB-lite"/>
    </source>
</evidence>
<evidence type="ECO:0000313" key="3">
    <source>
        <dbReference type="EMBL" id="ELP88134.1"/>
    </source>
</evidence>
<feature type="region of interest" description="Disordered" evidence="1">
    <location>
        <begin position="405"/>
        <end position="429"/>
    </location>
</feature>
<evidence type="ECO:0000313" key="4">
    <source>
        <dbReference type="Proteomes" id="UP000014680"/>
    </source>
</evidence>
<protein>
    <submittedName>
        <fullName evidence="3">Uncharacterized protein</fullName>
    </submittedName>
</protein>
<dbReference type="VEuPathDB" id="AmoebaDB:EIN_223270"/>
<dbReference type="GeneID" id="14887409"/>
<dbReference type="OrthoDB" id="29733at2759"/>